<evidence type="ECO:0000256" key="1">
    <source>
        <dbReference type="SAM" id="MobiDB-lite"/>
    </source>
</evidence>
<accession>A0A8J4FWA7</accession>
<feature type="compositionally biased region" description="Low complexity" evidence="1">
    <location>
        <begin position="588"/>
        <end position="602"/>
    </location>
</feature>
<sequence>MDVSVLAALQEMFPTMPEEVLNAALEAHRDFPEDAINTLLELCSGNPDGESFRPSALTNNHTTGVLSEEDKTIGPSSVFSKEIKSLLSGKLNSRVPSGEPEGQRTTPSFHAQRPGQRHSRRGRSSSSGSRAGSAARMTWAQLRTEEHQKPIQLHQHQPPLRPQQSPQSPASQPPQTISPLPLSSRLEPKYVALGGGSAAAAAHLADTDFPDLRNHLSSMKTTKPNAEWHRSRRGASPGSRALTSASLSKSTMFSYSANDLQDLEARAGNLSFTSAPCSEGRGGSGGGQTDAAVTDRQTYGGYAAAVRCVPWPSVSAWESKDRYGMYDGGAAAAAGMGTEGGWEEAALEELCRSHPWAGRELVEAVCLALKYDLTEVVEALDELNAASYQYGNSGSSSSTASFSDDDDAGGNTELGNAAAAVQSYDFSPARQYRVGKRGDGGGGAAGTAAVAAAAVSGGHSCSEVTARGGDAYFRHRQSAIKMTHAWRKLMNKASAAFTAGDRALGRRLVSEAQDLRQQAAKAHREAAKRIVAEMNEGRQLSEWELDLHGLHAAEAVETLAQRIKSLEGGSTRPVATAAGAPAGPATAAATAATGLSSSGSSTKGQMQQQRTPIGSGGGGGGGSTAAAAAVAVSAEPTAPADVAAAAATAKLLASGRVLRVIVGKGLHSSGGEASLPRVVKNFLLDRGYRFTPRAGVIEVQLRRRFAVNSLPAIGAAADPTGAAAMKGK</sequence>
<dbReference type="Proteomes" id="UP000747110">
    <property type="component" value="Unassembled WGS sequence"/>
</dbReference>
<dbReference type="SUPFAM" id="SSF46934">
    <property type="entry name" value="UBA-like"/>
    <property type="match status" value="1"/>
</dbReference>
<dbReference type="Pfam" id="PF08590">
    <property type="entry name" value="DUF1771"/>
    <property type="match status" value="1"/>
</dbReference>
<dbReference type="CDD" id="cd14279">
    <property type="entry name" value="CUE"/>
    <property type="match status" value="1"/>
</dbReference>
<dbReference type="AlphaFoldDB" id="A0A8J4FWA7"/>
<protein>
    <submittedName>
        <fullName evidence="2">Uncharacterized protein</fullName>
    </submittedName>
</protein>
<feature type="region of interest" description="Disordered" evidence="1">
    <location>
        <begin position="90"/>
        <end position="182"/>
    </location>
</feature>
<evidence type="ECO:0000313" key="2">
    <source>
        <dbReference type="EMBL" id="GIL91736.1"/>
    </source>
</evidence>
<dbReference type="InterPro" id="IPR003892">
    <property type="entry name" value="CUE"/>
</dbReference>
<feature type="compositionally biased region" description="Low complexity" evidence="1">
    <location>
        <begin position="124"/>
        <end position="136"/>
    </location>
</feature>
<comment type="caution">
    <text evidence="2">The sequence shown here is derived from an EMBL/GenBank/DDBJ whole genome shotgun (WGS) entry which is preliminary data.</text>
</comment>
<dbReference type="PANTHER" id="PTHR47812:SF2">
    <property type="entry name" value="SMR (SMALL MUTS RELATED) DOMAIN-CONTAINING PROTEIN"/>
    <property type="match status" value="1"/>
</dbReference>
<dbReference type="InterPro" id="IPR002625">
    <property type="entry name" value="Smr_dom"/>
</dbReference>
<evidence type="ECO:0000313" key="3">
    <source>
        <dbReference type="Proteomes" id="UP000747110"/>
    </source>
</evidence>
<dbReference type="SUPFAM" id="SSF160443">
    <property type="entry name" value="SMR domain-like"/>
    <property type="match status" value="1"/>
</dbReference>
<dbReference type="GO" id="GO:0043130">
    <property type="term" value="F:ubiquitin binding"/>
    <property type="evidence" value="ECO:0007669"/>
    <property type="project" value="InterPro"/>
</dbReference>
<name>A0A8J4FWA7_9CHLO</name>
<dbReference type="PROSITE" id="PS51140">
    <property type="entry name" value="CUE"/>
    <property type="match status" value="1"/>
</dbReference>
<keyword evidence="3" id="KW-1185">Reference proteome</keyword>
<dbReference type="PROSITE" id="PS50828">
    <property type="entry name" value="SMR"/>
    <property type="match status" value="1"/>
</dbReference>
<feature type="region of interest" description="Disordered" evidence="1">
    <location>
        <begin position="392"/>
        <end position="413"/>
    </location>
</feature>
<organism evidence="2 3">
    <name type="scientific">Volvox reticuliferus</name>
    <dbReference type="NCBI Taxonomy" id="1737510"/>
    <lineage>
        <taxon>Eukaryota</taxon>
        <taxon>Viridiplantae</taxon>
        <taxon>Chlorophyta</taxon>
        <taxon>core chlorophytes</taxon>
        <taxon>Chlorophyceae</taxon>
        <taxon>CS clade</taxon>
        <taxon>Chlamydomonadales</taxon>
        <taxon>Volvocaceae</taxon>
        <taxon>Volvox</taxon>
    </lineage>
</organism>
<dbReference type="OrthoDB" id="3231855at2759"/>
<dbReference type="Gene3D" id="3.30.1370.110">
    <property type="match status" value="1"/>
</dbReference>
<dbReference type="SMART" id="SM01162">
    <property type="entry name" value="DUF1771"/>
    <property type="match status" value="1"/>
</dbReference>
<dbReference type="InterPro" id="IPR013899">
    <property type="entry name" value="DUF1771"/>
</dbReference>
<reference evidence="2" key="1">
    <citation type="journal article" date="2021" name="Proc. Natl. Acad. Sci. U.S.A.">
        <title>Three genomes in the algal genus Volvox reveal the fate of a haploid sex-determining region after a transition to homothallism.</title>
        <authorList>
            <person name="Yamamoto K."/>
            <person name="Hamaji T."/>
            <person name="Kawai-Toyooka H."/>
            <person name="Matsuzaki R."/>
            <person name="Takahashi F."/>
            <person name="Nishimura Y."/>
            <person name="Kawachi M."/>
            <person name="Noguchi H."/>
            <person name="Minakuchi Y."/>
            <person name="Umen J.G."/>
            <person name="Toyoda A."/>
            <person name="Nozaki H."/>
        </authorList>
    </citation>
    <scope>NUCLEOTIDE SEQUENCE</scope>
    <source>
        <strain evidence="2">NIES-3786</strain>
    </source>
</reference>
<proteinExistence type="predicted"/>
<dbReference type="SMART" id="SM00463">
    <property type="entry name" value="SMR"/>
    <property type="match status" value="1"/>
</dbReference>
<dbReference type="SMART" id="SM00546">
    <property type="entry name" value="CUE"/>
    <property type="match status" value="2"/>
</dbReference>
<dbReference type="EMBL" id="BNCP01000068">
    <property type="protein sequence ID" value="GIL91736.1"/>
    <property type="molecule type" value="Genomic_DNA"/>
</dbReference>
<feature type="compositionally biased region" description="Low complexity" evidence="1">
    <location>
        <begin position="392"/>
        <end position="402"/>
    </location>
</feature>
<feature type="region of interest" description="Disordered" evidence="1">
    <location>
        <begin position="588"/>
        <end position="620"/>
    </location>
</feature>
<dbReference type="Pfam" id="PF02845">
    <property type="entry name" value="CUE"/>
    <property type="match status" value="1"/>
</dbReference>
<dbReference type="Gene3D" id="1.10.8.10">
    <property type="entry name" value="DNA helicase RuvA subunit, C-terminal domain"/>
    <property type="match status" value="1"/>
</dbReference>
<dbReference type="InterPro" id="IPR009060">
    <property type="entry name" value="UBA-like_sf"/>
</dbReference>
<dbReference type="PANTHER" id="PTHR47812">
    <property type="entry name" value="SMR (SMALL MUTS RELATED) DOMAIN-CONTAINING PROTEIN"/>
    <property type="match status" value="1"/>
</dbReference>
<dbReference type="InterPro" id="IPR036063">
    <property type="entry name" value="Smr_dom_sf"/>
</dbReference>
<feature type="compositionally biased region" description="Polar residues" evidence="1">
    <location>
        <begin position="603"/>
        <end position="612"/>
    </location>
</feature>
<feature type="region of interest" description="Disordered" evidence="1">
    <location>
        <begin position="216"/>
        <end position="243"/>
    </location>
</feature>
<feature type="compositionally biased region" description="Low complexity" evidence="1">
    <location>
        <begin position="150"/>
        <end position="179"/>
    </location>
</feature>
<gene>
    <name evidence="2" type="ORF">Vretifemale_19320</name>
</gene>